<evidence type="ECO:0000313" key="2">
    <source>
        <dbReference type="EMBL" id="EGW06039.1"/>
    </source>
</evidence>
<proteinExistence type="predicted"/>
<feature type="region of interest" description="Disordered" evidence="1">
    <location>
        <begin position="1"/>
        <end position="52"/>
    </location>
</feature>
<feature type="compositionally biased region" description="Polar residues" evidence="1">
    <location>
        <begin position="38"/>
        <end position="52"/>
    </location>
</feature>
<dbReference type="AlphaFoldDB" id="G3HFC4"/>
<protein>
    <submittedName>
        <fullName evidence="2">Uncharacterized protein</fullName>
    </submittedName>
</protein>
<dbReference type="Proteomes" id="UP000001075">
    <property type="component" value="Unassembled WGS sequence"/>
</dbReference>
<name>G3HFC4_CRIGR</name>
<organism evidence="2 3">
    <name type="scientific">Cricetulus griseus</name>
    <name type="common">Chinese hamster</name>
    <name type="synonym">Cricetulus barabensis griseus</name>
    <dbReference type="NCBI Taxonomy" id="10029"/>
    <lineage>
        <taxon>Eukaryota</taxon>
        <taxon>Metazoa</taxon>
        <taxon>Chordata</taxon>
        <taxon>Craniata</taxon>
        <taxon>Vertebrata</taxon>
        <taxon>Euteleostomi</taxon>
        <taxon>Mammalia</taxon>
        <taxon>Eutheria</taxon>
        <taxon>Euarchontoglires</taxon>
        <taxon>Glires</taxon>
        <taxon>Rodentia</taxon>
        <taxon>Myomorpha</taxon>
        <taxon>Muroidea</taxon>
        <taxon>Cricetidae</taxon>
        <taxon>Cricetinae</taxon>
        <taxon>Cricetulus</taxon>
    </lineage>
</organism>
<dbReference type="InParanoid" id="G3HFC4"/>
<gene>
    <name evidence="2" type="ORF">I79_009280</name>
</gene>
<evidence type="ECO:0000313" key="3">
    <source>
        <dbReference type="Proteomes" id="UP000001075"/>
    </source>
</evidence>
<reference evidence="3" key="1">
    <citation type="journal article" date="2011" name="Nat. Biotechnol.">
        <title>The genomic sequence of the Chinese hamster ovary (CHO)-K1 cell line.</title>
        <authorList>
            <person name="Xu X."/>
            <person name="Nagarajan H."/>
            <person name="Lewis N.E."/>
            <person name="Pan S."/>
            <person name="Cai Z."/>
            <person name="Liu X."/>
            <person name="Chen W."/>
            <person name="Xie M."/>
            <person name="Wang W."/>
            <person name="Hammond S."/>
            <person name="Andersen M.R."/>
            <person name="Neff N."/>
            <person name="Passarelli B."/>
            <person name="Koh W."/>
            <person name="Fan H.C."/>
            <person name="Wang J."/>
            <person name="Gui Y."/>
            <person name="Lee K.H."/>
            <person name="Betenbaugh M.J."/>
            <person name="Quake S.R."/>
            <person name="Famili I."/>
            <person name="Palsson B.O."/>
            <person name="Wang J."/>
        </authorList>
    </citation>
    <scope>NUCLEOTIDE SEQUENCE [LARGE SCALE GENOMIC DNA]</scope>
    <source>
        <strain evidence="3">CHO K1 cell line</strain>
    </source>
</reference>
<dbReference type="EMBL" id="JH000326">
    <property type="protein sequence ID" value="EGW06039.1"/>
    <property type="molecule type" value="Genomic_DNA"/>
</dbReference>
<sequence length="127" mass="13624">MRQIQEPMTQGHADEQSPDCAVTQMSEDAEAVGAHAPTQKSQASDAAQRPSTASLFWATSRSSCLSPSAKCCSVVLQYPGPQGRTVRGSLITRCGLFRGALKVLLTTRPAGRWKPRPTSRLQGGLVR</sequence>
<accession>G3HFC4</accession>
<evidence type="ECO:0000256" key="1">
    <source>
        <dbReference type="SAM" id="MobiDB-lite"/>
    </source>
</evidence>